<gene>
    <name evidence="9" type="primary">LOC116207789</name>
    <name evidence="6" type="ORF">CDL15_Pgr001705</name>
</gene>
<evidence type="ECO:0000313" key="9">
    <source>
        <dbReference type="RefSeq" id="XP_031396744.1"/>
    </source>
</evidence>
<reference evidence="8" key="3">
    <citation type="journal article" date="2020" name="Plant Biotechnol. J.">
        <title>The pomegranate (Punica granatum L.) draft genome dissects genetic divergence between soft- and hard-seeded cultivars.</title>
        <authorList>
            <person name="Luo X."/>
            <person name="Li H."/>
            <person name="Wu Z."/>
            <person name="Yao W."/>
            <person name="Zhao P."/>
            <person name="Cao D."/>
            <person name="Yu H."/>
            <person name="Li K."/>
            <person name="Poudel K."/>
            <person name="Zhao D."/>
            <person name="Zhang F."/>
            <person name="Xia X."/>
            <person name="Chen L."/>
            <person name="Wang Q."/>
            <person name="Jing D."/>
            <person name="Cao S."/>
        </authorList>
    </citation>
    <scope>NUCLEOTIDE SEQUENCE [LARGE SCALE GENOMIC DNA]</scope>
</reference>
<protein>
    <submittedName>
        <fullName evidence="9">Pentatricopeptide repeat-containing protein ELI1, chloroplastic</fullName>
    </submittedName>
</protein>
<feature type="domain" description="DYW" evidence="5">
    <location>
        <begin position="538"/>
        <end position="630"/>
    </location>
</feature>
<evidence type="ECO:0000256" key="3">
    <source>
        <dbReference type="PROSITE-ProRule" id="PRU00708"/>
    </source>
</evidence>
<dbReference type="EMBL" id="MTKT01002011">
    <property type="protein sequence ID" value="OWM82131.1"/>
    <property type="molecule type" value="Genomic_DNA"/>
</dbReference>
<feature type="repeat" description="PPR" evidence="3">
    <location>
        <begin position="221"/>
        <end position="256"/>
    </location>
</feature>
<sequence length="630" mass="70457">MPAATLLVTPPRPATARRRSRAPTSPPLTLQETFSALIDKSQTLSDLLQVHAAVLRRGLRDDRILNFKLQRAYSSLGCLDNSVSIFKSTLEPNVFNWTAIIYSHAQLGLHDRAMAYFIDMLCSGVGPNAFTFSAVLKSSPIRPGKSLHCLAFKLGFGSDMYVETGLVEVYARGGDVPSARRLFDEMPQRSLVSLTSMITCYAKHGEMGKARWLFDEMPERDVVCWNVMIDGYAQNGFPNEALVMFRSMMSDAKLRPNEVTVLAVLSACGQMGALEMGRWLHSFIENSKIRDNLHLETALIDMYSKCGSLEDARLVFEWMNKKDVVAWNSMISGYAMHGFSRDALATFDEMRRLGINPNDVTFIGVLNACGHTGMVREGRMLFNMMKDKYGIEPKVEHYGCLVNLLGRAGHLEEAYDLVKGMRPEPDIVIWSSLLGACRLHDDLALGEEIAELLLEQNPASSGTYALLSNIYANSGNWIEVARIRGMMKSKGVVKEKGCSSIEVDNTVHEFLARDTKHPRCQEIYLMLEEMNGWLKAEGYRAETDKVLHDLGDAEKGRSLEVHSERLAIAFGLISSQPGTTIRIVKNLRVCSDCHAVSKVLSRVTGRKIIMRDRNRFHHFVDGSCSCGDFW</sequence>
<evidence type="ECO:0000256" key="1">
    <source>
        <dbReference type="ARBA" id="ARBA00006643"/>
    </source>
</evidence>
<dbReference type="Pfam" id="PF14432">
    <property type="entry name" value="DYW_deaminase"/>
    <property type="match status" value="1"/>
</dbReference>
<dbReference type="InterPro" id="IPR002885">
    <property type="entry name" value="PPR_rpt"/>
</dbReference>
<dbReference type="GO" id="GO:0008270">
    <property type="term" value="F:zinc ion binding"/>
    <property type="evidence" value="ECO:0007669"/>
    <property type="project" value="InterPro"/>
</dbReference>
<dbReference type="InterPro" id="IPR046960">
    <property type="entry name" value="PPR_At4g14850-like_plant"/>
</dbReference>
<evidence type="ECO:0000259" key="5">
    <source>
        <dbReference type="Pfam" id="PF14432"/>
    </source>
</evidence>
<dbReference type="FunFam" id="1.25.40.10:FF:000454">
    <property type="entry name" value="Pentatricopeptide repeat-containing protein At3g47530"/>
    <property type="match status" value="1"/>
</dbReference>
<comment type="similarity">
    <text evidence="1">Belongs to the PPR family. PCMP-H subfamily.</text>
</comment>
<dbReference type="GO" id="GO:0003723">
    <property type="term" value="F:RNA binding"/>
    <property type="evidence" value="ECO:0007669"/>
    <property type="project" value="InterPro"/>
</dbReference>
<keyword evidence="8" id="KW-1185">Reference proteome</keyword>
<dbReference type="AlphaFoldDB" id="A0A218XC90"/>
<dbReference type="PANTHER" id="PTHR47926">
    <property type="entry name" value="PENTATRICOPEPTIDE REPEAT-CONTAINING PROTEIN"/>
    <property type="match status" value="1"/>
</dbReference>
<dbReference type="FunFam" id="1.25.40.10:FF:000939">
    <property type="entry name" value="Pentatricopeptide repeat-containing protein ELI1, chloroplastic"/>
    <property type="match status" value="1"/>
</dbReference>
<dbReference type="Proteomes" id="UP000515151">
    <property type="component" value="Chromosome 5"/>
</dbReference>
<evidence type="ECO:0000313" key="8">
    <source>
        <dbReference type="Proteomes" id="UP000515151"/>
    </source>
</evidence>
<reference evidence="9" key="4">
    <citation type="submission" date="2025-04" db="UniProtKB">
        <authorList>
            <consortium name="RefSeq"/>
        </authorList>
    </citation>
    <scope>IDENTIFICATION</scope>
    <source>
        <tissue evidence="9">Leaf</tissue>
    </source>
</reference>
<dbReference type="Pfam" id="PF01535">
    <property type="entry name" value="PPR"/>
    <property type="match status" value="3"/>
</dbReference>
<dbReference type="NCBIfam" id="TIGR00756">
    <property type="entry name" value="PPR"/>
    <property type="match status" value="5"/>
</dbReference>
<feature type="repeat" description="PPR" evidence="3">
    <location>
        <begin position="323"/>
        <end position="357"/>
    </location>
</feature>
<organism evidence="6 7">
    <name type="scientific">Punica granatum</name>
    <name type="common">Pomegranate</name>
    <dbReference type="NCBI Taxonomy" id="22663"/>
    <lineage>
        <taxon>Eukaryota</taxon>
        <taxon>Viridiplantae</taxon>
        <taxon>Streptophyta</taxon>
        <taxon>Embryophyta</taxon>
        <taxon>Tracheophyta</taxon>
        <taxon>Spermatophyta</taxon>
        <taxon>Magnoliopsida</taxon>
        <taxon>eudicotyledons</taxon>
        <taxon>Gunneridae</taxon>
        <taxon>Pentapetalae</taxon>
        <taxon>rosids</taxon>
        <taxon>malvids</taxon>
        <taxon>Myrtales</taxon>
        <taxon>Lythraceae</taxon>
        <taxon>Punica</taxon>
    </lineage>
</organism>
<name>A0A218XC90_PUNGR</name>
<evidence type="ECO:0000256" key="2">
    <source>
        <dbReference type="ARBA" id="ARBA00022737"/>
    </source>
</evidence>
<dbReference type="PANTHER" id="PTHR47926:SF456">
    <property type="entry name" value="PENTATRICOPEPTIDE REPEAT-CONTAINING PROTEIN ELI1, CHLOROPLASTIC"/>
    <property type="match status" value="1"/>
</dbReference>
<feature type="region of interest" description="Disordered" evidence="4">
    <location>
        <begin position="1"/>
        <end position="25"/>
    </location>
</feature>
<proteinExistence type="inferred from homology"/>
<keyword evidence="2" id="KW-0677">Repeat</keyword>
<dbReference type="OrthoDB" id="185373at2759"/>
<dbReference type="GeneID" id="116207789"/>
<dbReference type="Gene3D" id="1.25.40.10">
    <property type="entry name" value="Tetratricopeptide repeat domain"/>
    <property type="match status" value="4"/>
</dbReference>
<feature type="repeat" description="PPR" evidence="3">
    <location>
        <begin position="93"/>
        <end position="127"/>
    </location>
</feature>
<dbReference type="InterPro" id="IPR046848">
    <property type="entry name" value="E_motif"/>
</dbReference>
<evidence type="ECO:0000256" key="4">
    <source>
        <dbReference type="SAM" id="MobiDB-lite"/>
    </source>
</evidence>
<dbReference type="FunFam" id="1.25.40.10:FF:000031">
    <property type="entry name" value="Pentatricopeptide repeat-containing protein mitochondrial"/>
    <property type="match status" value="1"/>
</dbReference>
<reference evidence="6" key="2">
    <citation type="submission" date="2017-06" db="EMBL/GenBank/DDBJ databases">
        <title>The pomegranate genome and the genomics of punicalagin biosynthesis.</title>
        <authorList>
            <person name="Xu C."/>
        </authorList>
    </citation>
    <scope>NUCLEOTIDE SEQUENCE [LARGE SCALE GENOMIC DNA]</scope>
    <source>
        <tissue evidence="6">Fresh leaf</tissue>
    </source>
</reference>
<accession>A0A218XC90</accession>
<dbReference type="Pfam" id="PF13041">
    <property type="entry name" value="PPR_2"/>
    <property type="match status" value="3"/>
</dbReference>
<evidence type="ECO:0000313" key="7">
    <source>
        <dbReference type="Proteomes" id="UP000197138"/>
    </source>
</evidence>
<dbReference type="PROSITE" id="PS51375">
    <property type="entry name" value="PPR"/>
    <property type="match status" value="4"/>
</dbReference>
<reference evidence="7" key="1">
    <citation type="journal article" date="2017" name="Plant J.">
        <title>The pomegranate (Punica granatum L.) genome and the genomics of punicalagin biosynthesis.</title>
        <authorList>
            <person name="Qin G."/>
            <person name="Xu C."/>
            <person name="Ming R."/>
            <person name="Tang H."/>
            <person name="Guyot R."/>
            <person name="Kramer E.M."/>
            <person name="Hu Y."/>
            <person name="Yi X."/>
            <person name="Qi Y."/>
            <person name="Xu X."/>
            <person name="Gao Z."/>
            <person name="Pan H."/>
            <person name="Jian J."/>
            <person name="Tian Y."/>
            <person name="Yue Z."/>
            <person name="Xu Y."/>
        </authorList>
    </citation>
    <scope>NUCLEOTIDE SEQUENCE [LARGE SCALE GENOMIC DNA]</scope>
    <source>
        <strain evidence="7">cv. Dabenzi</strain>
    </source>
</reference>
<feature type="repeat" description="PPR" evidence="3">
    <location>
        <begin position="190"/>
        <end position="220"/>
    </location>
</feature>
<dbReference type="Proteomes" id="UP000197138">
    <property type="component" value="Unassembled WGS sequence"/>
</dbReference>
<dbReference type="GO" id="GO:0009451">
    <property type="term" value="P:RNA modification"/>
    <property type="evidence" value="ECO:0007669"/>
    <property type="project" value="InterPro"/>
</dbReference>
<dbReference type="Pfam" id="PF20431">
    <property type="entry name" value="E_motif"/>
    <property type="match status" value="1"/>
</dbReference>
<dbReference type="InterPro" id="IPR032867">
    <property type="entry name" value="DYW_dom"/>
</dbReference>
<evidence type="ECO:0000313" key="6">
    <source>
        <dbReference type="EMBL" id="OWM82131.1"/>
    </source>
</evidence>
<dbReference type="InterPro" id="IPR011990">
    <property type="entry name" value="TPR-like_helical_dom_sf"/>
</dbReference>
<dbReference type="RefSeq" id="XP_031396744.1">
    <property type="nucleotide sequence ID" value="XM_031540884.1"/>
</dbReference>